<keyword evidence="4" id="KW-0472">Membrane</keyword>
<evidence type="ECO:0000313" key="7">
    <source>
        <dbReference type="Proteomes" id="UP001157034"/>
    </source>
</evidence>
<dbReference type="PROSITE" id="PS50106">
    <property type="entry name" value="PDZ"/>
    <property type="match status" value="1"/>
</dbReference>
<evidence type="ECO:0000256" key="3">
    <source>
        <dbReference type="SAM" id="MobiDB-lite"/>
    </source>
</evidence>
<evidence type="ECO:0000256" key="2">
    <source>
        <dbReference type="ARBA" id="ARBA00022801"/>
    </source>
</evidence>
<keyword evidence="4" id="KW-1133">Transmembrane helix</keyword>
<dbReference type="Pfam" id="PF13365">
    <property type="entry name" value="Trypsin_2"/>
    <property type="match status" value="1"/>
</dbReference>
<feature type="region of interest" description="Disordered" evidence="3">
    <location>
        <begin position="61"/>
        <end position="98"/>
    </location>
</feature>
<evidence type="ECO:0000256" key="1">
    <source>
        <dbReference type="ARBA" id="ARBA00022670"/>
    </source>
</evidence>
<reference evidence="7" key="1">
    <citation type="journal article" date="2019" name="Int. J. Syst. Evol. Microbiol.">
        <title>The Global Catalogue of Microorganisms (GCM) 10K type strain sequencing project: providing services to taxonomists for standard genome sequencing and annotation.</title>
        <authorList>
            <consortium name="The Broad Institute Genomics Platform"/>
            <consortium name="The Broad Institute Genome Sequencing Center for Infectious Disease"/>
            <person name="Wu L."/>
            <person name="Ma J."/>
        </authorList>
    </citation>
    <scope>NUCLEOTIDE SEQUENCE [LARGE SCALE GENOMIC DNA]</scope>
    <source>
        <strain evidence="7">NBRC 108894</strain>
    </source>
</reference>
<feature type="transmembrane region" description="Helical" evidence="4">
    <location>
        <begin position="28"/>
        <end position="52"/>
    </location>
</feature>
<keyword evidence="4" id="KW-0812">Transmembrane</keyword>
<feature type="domain" description="PDZ" evidence="5">
    <location>
        <begin position="329"/>
        <end position="385"/>
    </location>
</feature>
<feature type="region of interest" description="Disordered" evidence="3">
    <location>
        <begin position="1"/>
        <end position="25"/>
    </location>
</feature>
<protein>
    <recommendedName>
        <fullName evidence="5">PDZ domain-containing protein</fullName>
    </recommendedName>
</protein>
<dbReference type="Gene3D" id="2.30.42.10">
    <property type="match status" value="1"/>
</dbReference>
<dbReference type="InterPro" id="IPR001940">
    <property type="entry name" value="Peptidase_S1C"/>
</dbReference>
<evidence type="ECO:0000256" key="4">
    <source>
        <dbReference type="SAM" id="Phobius"/>
    </source>
</evidence>
<dbReference type="SMART" id="SM00228">
    <property type="entry name" value="PDZ"/>
    <property type="match status" value="1"/>
</dbReference>
<dbReference type="Proteomes" id="UP001157034">
    <property type="component" value="Unassembled WGS sequence"/>
</dbReference>
<dbReference type="SUPFAM" id="SSF50494">
    <property type="entry name" value="Trypsin-like serine proteases"/>
    <property type="match status" value="1"/>
</dbReference>
<dbReference type="InterPro" id="IPR009003">
    <property type="entry name" value="Peptidase_S1_PA"/>
</dbReference>
<dbReference type="InterPro" id="IPR036034">
    <property type="entry name" value="PDZ_sf"/>
</dbReference>
<dbReference type="Gene3D" id="2.40.10.120">
    <property type="match status" value="1"/>
</dbReference>
<keyword evidence="1" id="KW-0645">Protease</keyword>
<organism evidence="6 7">
    <name type="scientific">Pseudolysinimonas kribbensis</name>
    <dbReference type="NCBI Taxonomy" id="433641"/>
    <lineage>
        <taxon>Bacteria</taxon>
        <taxon>Bacillati</taxon>
        <taxon>Actinomycetota</taxon>
        <taxon>Actinomycetes</taxon>
        <taxon>Micrococcales</taxon>
        <taxon>Microbacteriaceae</taxon>
        <taxon>Pseudolysinimonas</taxon>
    </lineage>
</organism>
<keyword evidence="2" id="KW-0378">Hydrolase</keyword>
<dbReference type="PANTHER" id="PTHR43343">
    <property type="entry name" value="PEPTIDASE S12"/>
    <property type="match status" value="1"/>
</dbReference>
<accession>A0ABQ6KDE3</accession>
<dbReference type="PANTHER" id="PTHR43343:SF3">
    <property type="entry name" value="PROTEASE DO-LIKE 8, CHLOROPLASTIC"/>
    <property type="match status" value="1"/>
</dbReference>
<dbReference type="PRINTS" id="PR00834">
    <property type="entry name" value="PROTEASES2C"/>
</dbReference>
<dbReference type="InterPro" id="IPR051201">
    <property type="entry name" value="Chloro_Bact_Ser_Proteases"/>
</dbReference>
<proteinExistence type="predicted"/>
<name>A0ABQ6KDE3_9MICO</name>
<dbReference type="Pfam" id="PF13180">
    <property type="entry name" value="PDZ_2"/>
    <property type="match status" value="1"/>
</dbReference>
<dbReference type="RefSeq" id="WP_284255236.1">
    <property type="nucleotide sequence ID" value="NZ_BAAAQO010000004.1"/>
</dbReference>
<comment type="caution">
    <text evidence="6">The sequence shown here is derived from an EMBL/GenBank/DDBJ whole genome shotgun (WGS) entry which is preliminary data.</text>
</comment>
<sequence>MDDSTPGLDQQSQPPQPPQHASGRRARAMLIAGVAALAVGIGCTGIGVALFAGAIGRQPDNPGASPSTLPGLYRQGDGGDGGAGGGDGSRGGFGGYGFRQGDRAPAGATPAIAAQKAGVVTVVSKIGFDGREEAAGTGVILTSHGRMLTNNHVVEGSTAIEVTVESTNVTYRAEVVGTDATDDIAVLQLVTGTGANVTGLTPARIDRDRLAVGDAITDVGNAKGTGNLVAANGTVAALDQGIQVTDDTTGRPKTLSGLIELDADVVAGDSGGPVLDAQGEVTGIATAASSGSAEVTGYAIPISTALSVAERIVAGDASDRVVIGLPAFLGVEVATEQPATGALIAGVVAGTPAAASGIGAGSIITAVDGTEVDGTSLAGAIAAHRVGDRVEIAWTDATGAAHQATVALIAGPAA</sequence>
<dbReference type="EMBL" id="BSVB01000001">
    <property type="protein sequence ID" value="GMA96715.1"/>
    <property type="molecule type" value="Genomic_DNA"/>
</dbReference>
<evidence type="ECO:0000259" key="5">
    <source>
        <dbReference type="PROSITE" id="PS50106"/>
    </source>
</evidence>
<dbReference type="SUPFAM" id="SSF50156">
    <property type="entry name" value="PDZ domain-like"/>
    <property type="match status" value="1"/>
</dbReference>
<keyword evidence="7" id="KW-1185">Reference proteome</keyword>
<feature type="compositionally biased region" description="Gly residues" evidence="3">
    <location>
        <begin position="76"/>
        <end position="98"/>
    </location>
</feature>
<evidence type="ECO:0000313" key="6">
    <source>
        <dbReference type="EMBL" id="GMA96715.1"/>
    </source>
</evidence>
<gene>
    <name evidence="6" type="ORF">GCM10025881_35390</name>
</gene>
<dbReference type="InterPro" id="IPR001478">
    <property type="entry name" value="PDZ"/>
</dbReference>